<feature type="compositionally biased region" description="Polar residues" evidence="7">
    <location>
        <begin position="728"/>
        <end position="757"/>
    </location>
</feature>
<organism evidence="9 10">
    <name type="scientific">Pocillopora meandrina</name>
    <dbReference type="NCBI Taxonomy" id="46732"/>
    <lineage>
        <taxon>Eukaryota</taxon>
        <taxon>Metazoa</taxon>
        <taxon>Cnidaria</taxon>
        <taxon>Anthozoa</taxon>
        <taxon>Hexacorallia</taxon>
        <taxon>Scleractinia</taxon>
        <taxon>Astrocoeniina</taxon>
        <taxon>Pocilloporidae</taxon>
        <taxon>Pocillopora</taxon>
    </lineage>
</organism>
<reference evidence="9 10" key="1">
    <citation type="submission" date="2022-05" db="EMBL/GenBank/DDBJ databases">
        <authorList>
            <consortium name="Genoscope - CEA"/>
            <person name="William W."/>
        </authorList>
    </citation>
    <scope>NUCLEOTIDE SEQUENCE [LARGE SCALE GENOMIC DNA]</scope>
</reference>
<dbReference type="PROSITE" id="PS51050">
    <property type="entry name" value="ZF_CW"/>
    <property type="match status" value="1"/>
</dbReference>
<feature type="compositionally biased region" description="Basic and acidic residues" evidence="7">
    <location>
        <begin position="482"/>
        <end position="503"/>
    </location>
</feature>
<accession>A0AAU9WQA0</accession>
<dbReference type="GO" id="GO:0005634">
    <property type="term" value="C:nucleus"/>
    <property type="evidence" value="ECO:0007669"/>
    <property type="project" value="UniProtKB-SubCell"/>
</dbReference>
<feature type="region of interest" description="Disordered" evidence="7">
    <location>
        <begin position="453"/>
        <end position="472"/>
    </location>
</feature>
<evidence type="ECO:0000256" key="4">
    <source>
        <dbReference type="ARBA" id="ARBA00022833"/>
    </source>
</evidence>
<evidence type="ECO:0000256" key="5">
    <source>
        <dbReference type="ARBA" id="ARBA00023054"/>
    </source>
</evidence>
<dbReference type="PANTHER" id="PTHR23336">
    <property type="entry name" value="ZINC FINGER CW-TYPE COILED-COIL DOMAIN PROTEIN 3"/>
    <property type="match status" value="1"/>
</dbReference>
<dbReference type="Proteomes" id="UP001159428">
    <property type="component" value="Unassembled WGS sequence"/>
</dbReference>
<evidence type="ECO:0000313" key="9">
    <source>
        <dbReference type="EMBL" id="CAH3121575.1"/>
    </source>
</evidence>
<comment type="caution">
    <text evidence="9">The sequence shown here is derived from an EMBL/GenBank/DDBJ whole genome shotgun (WGS) entry which is preliminary data.</text>
</comment>
<sequence length="1055" mass="117413">MAIPPAHDSTDVGVRLSTLSPKYLHTNSTSHTWPFSAIAELIDNAYDPDVNARQLWIDVKRYNKYNYCFVFTDNGAGMGPEKLHKMLSFGFCDKVAKNGHMPVGHYGNGFKSGSMRLGRDAIVFTKNGGTKSVGFLSQTYLEAIKAETILVPMVTWDSDGKIVQKFDKDKALQDILTHSMFKHKEELFAEFAGIQNPSGTRIIIFNVRTTSDGKPEFDFSTALDDIKIPEDTDSEISKLKRQERQNHIPESDYSLRAYCAILYLKPRMQIILRGKKVRTMVITKSLSKTEMDYYRPSLREGNTHAGALNGQKTKITFGFSQNRNHYGIMMYHRNRLIKPYVRVGYQLKANNLGVGVVGVIECDFLQPTHNKQDFDYTKAYRATIAALGSKLNDYWNEKKGPQRANSKEPIPEPVEVQQLPDQSWVQCDDCLKWRKLPHGTDLDKLPDKWYCKDNPNPKIRSCNTPEEKEDEVEQAYVKTQKKRLEKEMEDKKRKEKEKKAEEARRAEIQQKALEKKEAELQRLRQQLSEMESANEPSIMETIEKNSARQQQAIRQQVKGEQKSPQPLRIKLIQSPSNNLKQSSGQPQTTQVVSRNILVPNGHKSPLILRRNANQQQQQTSVKVVKVFSSVPSNQSQTVPKPLVQIVPNPQGQLQQQTPKVVSVQSLQQQVNQGQSTGQQRVAIQNMVLSSGHKVHLTTPISQPSTSTSFQVRALPIQPSQPPKQQQSTGVVTLQTTPASHNQLPQKNSTPLRSPAMSTSYKPLESLQEVNRQATQASVVSPVSAVIPEVSPPTKQSPTELRNHVTMQDRYRYIAPSPQTQVASVPVSSAAAGVVAQSVQPPVVKPSVKVGAQSVASTANQVLQVQIKQEPKPAVPVSTMSSGPSIQISQVYSGAPAVGASTGLTVKVKTEKADSPLVNGNKRAHDSDDDVIEQPVPQKPRVEKEIIFIDSPPSAPPPEEKPVEGLSDSNGAAVEGVDDDLIVKFSKLNKEEQWIKLAQSAQQLRSLRDNVCKLLRVLVPEIDLGDKSEILDDTTIDNLLKQVLEANVSPDAAQGT</sequence>
<keyword evidence="3" id="KW-0863">Zinc-finger</keyword>
<proteinExistence type="predicted"/>
<dbReference type="Gene3D" id="3.30.565.10">
    <property type="entry name" value="Histidine kinase-like ATPase, C-terminal domain"/>
    <property type="match status" value="1"/>
</dbReference>
<protein>
    <recommendedName>
        <fullName evidence="8">CW-type domain-containing protein</fullName>
    </recommendedName>
</protein>
<dbReference type="GO" id="GO:0016887">
    <property type="term" value="F:ATP hydrolysis activity"/>
    <property type="evidence" value="ECO:0007669"/>
    <property type="project" value="InterPro"/>
</dbReference>
<dbReference type="SUPFAM" id="SSF55874">
    <property type="entry name" value="ATPase domain of HSP90 chaperone/DNA topoisomerase II/histidine kinase"/>
    <property type="match status" value="1"/>
</dbReference>
<feature type="region of interest" description="Disordered" evidence="7">
    <location>
        <begin position="948"/>
        <end position="967"/>
    </location>
</feature>
<dbReference type="AlphaFoldDB" id="A0AAU9WQA0"/>
<feature type="domain" description="CW-type" evidence="8">
    <location>
        <begin position="418"/>
        <end position="470"/>
    </location>
</feature>
<dbReference type="GO" id="GO:0008270">
    <property type="term" value="F:zinc ion binding"/>
    <property type="evidence" value="ECO:0007669"/>
    <property type="project" value="UniProtKB-KW"/>
</dbReference>
<keyword evidence="5" id="KW-0175">Coiled coil</keyword>
<evidence type="ECO:0000256" key="6">
    <source>
        <dbReference type="ARBA" id="ARBA00023242"/>
    </source>
</evidence>
<dbReference type="PANTHER" id="PTHR23336:SF76">
    <property type="entry name" value="MORC S5 DOMAIN-CONTAINING PROTEIN"/>
    <property type="match status" value="1"/>
</dbReference>
<dbReference type="InterPro" id="IPR041006">
    <property type="entry name" value="Morc_S5"/>
</dbReference>
<feature type="region of interest" description="Disordered" evidence="7">
    <location>
        <begin position="717"/>
        <end position="757"/>
    </location>
</feature>
<dbReference type="EMBL" id="CALNXJ010000018">
    <property type="protein sequence ID" value="CAH3121575.1"/>
    <property type="molecule type" value="Genomic_DNA"/>
</dbReference>
<keyword evidence="6" id="KW-0539">Nucleus</keyword>
<feature type="region of interest" description="Disordered" evidence="7">
    <location>
        <begin position="544"/>
        <end position="566"/>
    </location>
</feature>
<name>A0AAU9WQA0_9CNID</name>
<dbReference type="Pfam" id="PF07496">
    <property type="entry name" value="zf-CW"/>
    <property type="match status" value="1"/>
</dbReference>
<comment type="subcellular location">
    <subcellularLocation>
        <location evidence="1">Nucleus</location>
    </subcellularLocation>
</comment>
<dbReference type="Pfam" id="PF13589">
    <property type="entry name" value="HATPase_c_3"/>
    <property type="match status" value="1"/>
</dbReference>
<evidence type="ECO:0000256" key="3">
    <source>
        <dbReference type="ARBA" id="ARBA00022771"/>
    </source>
</evidence>
<evidence type="ECO:0000313" key="10">
    <source>
        <dbReference type="Proteomes" id="UP001159428"/>
    </source>
</evidence>
<evidence type="ECO:0000256" key="7">
    <source>
        <dbReference type="SAM" id="MobiDB-lite"/>
    </source>
</evidence>
<evidence type="ECO:0000259" key="8">
    <source>
        <dbReference type="PROSITE" id="PS51050"/>
    </source>
</evidence>
<evidence type="ECO:0000256" key="2">
    <source>
        <dbReference type="ARBA" id="ARBA00022723"/>
    </source>
</evidence>
<dbReference type="Gene3D" id="3.30.40.100">
    <property type="match status" value="1"/>
</dbReference>
<dbReference type="InterPro" id="IPR011124">
    <property type="entry name" value="Znf_CW"/>
</dbReference>
<dbReference type="InterPro" id="IPR036890">
    <property type="entry name" value="HATPase_C_sf"/>
</dbReference>
<evidence type="ECO:0000256" key="1">
    <source>
        <dbReference type="ARBA" id="ARBA00004123"/>
    </source>
</evidence>
<keyword evidence="10" id="KW-1185">Reference proteome</keyword>
<keyword evidence="2" id="KW-0479">Metal-binding</keyword>
<dbReference type="CDD" id="cd16931">
    <property type="entry name" value="HATPase_MORC-like"/>
    <property type="match status" value="1"/>
</dbReference>
<keyword evidence="4" id="KW-0862">Zinc</keyword>
<dbReference type="InterPro" id="IPR045261">
    <property type="entry name" value="MORC_ATPase"/>
</dbReference>
<dbReference type="Pfam" id="PF17942">
    <property type="entry name" value="Morc6_S5"/>
    <property type="match status" value="1"/>
</dbReference>
<gene>
    <name evidence="9" type="ORF">PMEA_00008720</name>
</gene>
<feature type="region of interest" description="Disordered" evidence="7">
    <location>
        <begin position="480"/>
        <end position="503"/>
    </location>
</feature>